<evidence type="ECO:0000256" key="1">
    <source>
        <dbReference type="ARBA" id="ARBA00038101"/>
    </source>
</evidence>
<comment type="similarity">
    <text evidence="1">Belongs to the sel-1 family.</text>
</comment>
<dbReference type="PANTHER" id="PTHR11102">
    <property type="entry name" value="SEL-1-LIKE PROTEIN"/>
    <property type="match status" value="1"/>
</dbReference>
<evidence type="ECO:0000313" key="3">
    <source>
        <dbReference type="Proteomes" id="UP000789405"/>
    </source>
</evidence>
<dbReference type="InterPro" id="IPR050767">
    <property type="entry name" value="Sel1_AlgK"/>
</dbReference>
<organism evidence="2 3">
    <name type="scientific">Dentiscutata erythropus</name>
    <dbReference type="NCBI Taxonomy" id="1348616"/>
    <lineage>
        <taxon>Eukaryota</taxon>
        <taxon>Fungi</taxon>
        <taxon>Fungi incertae sedis</taxon>
        <taxon>Mucoromycota</taxon>
        <taxon>Glomeromycotina</taxon>
        <taxon>Glomeromycetes</taxon>
        <taxon>Diversisporales</taxon>
        <taxon>Gigasporaceae</taxon>
        <taxon>Dentiscutata</taxon>
    </lineage>
</organism>
<dbReference type="InterPro" id="IPR011990">
    <property type="entry name" value="TPR-like_helical_dom_sf"/>
</dbReference>
<dbReference type="OrthoDB" id="272077at2759"/>
<dbReference type="SMART" id="SM00671">
    <property type="entry name" value="SEL1"/>
    <property type="match status" value="2"/>
</dbReference>
<dbReference type="EMBL" id="CAJVPY010031543">
    <property type="protein sequence ID" value="CAG8796708.1"/>
    <property type="molecule type" value="Genomic_DNA"/>
</dbReference>
<protein>
    <submittedName>
        <fullName evidence="2">9592_t:CDS:1</fullName>
    </submittedName>
</protein>
<reference evidence="2" key="1">
    <citation type="submission" date="2021-06" db="EMBL/GenBank/DDBJ databases">
        <authorList>
            <person name="Kallberg Y."/>
            <person name="Tangrot J."/>
            <person name="Rosling A."/>
        </authorList>
    </citation>
    <scope>NUCLEOTIDE SEQUENCE</scope>
    <source>
        <strain evidence="2">MA453B</strain>
    </source>
</reference>
<accession>A0A9N9JW17</accession>
<evidence type="ECO:0000313" key="2">
    <source>
        <dbReference type="EMBL" id="CAG8796708.1"/>
    </source>
</evidence>
<sequence length="139" mass="16223">PTWIVLSWKIGTDENNVATLNLFIDAAKKGDTIAQYFVGRCYAEGWNNNLNQKEAIEWYAERMLGEYYYKLRRCNNAFYYLKKAVENGNIKALNTLGLCYQKGQETVTSKIEGFKLFEKAQDRDYLPHNMRLEIVMNTV</sequence>
<dbReference type="AlphaFoldDB" id="A0A9N9JW17"/>
<dbReference type="Pfam" id="PF08238">
    <property type="entry name" value="Sel1"/>
    <property type="match status" value="3"/>
</dbReference>
<dbReference type="Proteomes" id="UP000789405">
    <property type="component" value="Unassembled WGS sequence"/>
</dbReference>
<name>A0A9N9JW17_9GLOM</name>
<dbReference type="Gene3D" id="1.25.40.10">
    <property type="entry name" value="Tetratricopeptide repeat domain"/>
    <property type="match status" value="1"/>
</dbReference>
<dbReference type="SUPFAM" id="SSF81901">
    <property type="entry name" value="HCP-like"/>
    <property type="match status" value="1"/>
</dbReference>
<gene>
    <name evidence="2" type="ORF">DERYTH_LOCUS22538</name>
</gene>
<feature type="non-terminal residue" evidence="2">
    <location>
        <position position="1"/>
    </location>
</feature>
<proteinExistence type="inferred from homology"/>
<dbReference type="PANTHER" id="PTHR11102:SF160">
    <property type="entry name" value="ERAD-ASSOCIATED E3 UBIQUITIN-PROTEIN LIGASE COMPONENT HRD3"/>
    <property type="match status" value="1"/>
</dbReference>
<dbReference type="InterPro" id="IPR006597">
    <property type="entry name" value="Sel1-like"/>
</dbReference>
<comment type="caution">
    <text evidence="2">The sequence shown here is derived from an EMBL/GenBank/DDBJ whole genome shotgun (WGS) entry which is preliminary data.</text>
</comment>
<keyword evidence="3" id="KW-1185">Reference proteome</keyword>